<name>A0ABP6Q479_9ACTN</name>
<organism evidence="1 2">
    <name type="scientific">Actinocorallia longicatena</name>
    <dbReference type="NCBI Taxonomy" id="111803"/>
    <lineage>
        <taxon>Bacteria</taxon>
        <taxon>Bacillati</taxon>
        <taxon>Actinomycetota</taxon>
        <taxon>Actinomycetes</taxon>
        <taxon>Streptosporangiales</taxon>
        <taxon>Thermomonosporaceae</taxon>
        <taxon>Actinocorallia</taxon>
    </lineage>
</organism>
<dbReference type="EMBL" id="BAAAUV010000004">
    <property type="protein sequence ID" value="GAA3202848.1"/>
    <property type="molecule type" value="Genomic_DNA"/>
</dbReference>
<evidence type="ECO:0000313" key="2">
    <source>
        <dbReference type="Proteomes" id="UP001501237"/>
    </source>
</evidence>
<gene>
    <name evidence="1" type="ORF">GCM10010468_16620</name>
</gene>
<evidence type="ECO:0000313" key="1">
    <source>
        <dbReference type="EMBL" id="GAA3202848.1"/>
    </source>
</evidence>
<reference evidence="2" key="1">
    <citation type="journal article" date="2019" name="Int. J. Syst. Evol. Microbiol.">
        <title>The Global Catalogue of Microorganisms (GCM) 10K type strain sequencing project: providing services to taxonomists for standard genome sequencing and annotation.</title>
        <authorList>
            <consortium name="The Broad Institute Genomics Platform"/>
            <consortium name="The Broad Institute Genome Sequencing Center for Infectious Disease"/>
            <person name="Wu L."/>
            <person name="Ma J."/>
        </authorList>
    </citation>
    <scope>NUCLEOTIDE SEQUENCE [LARGE SCALE GENOMIC DNA]</scope>
    <source>
        <strain evidence="2">JCM 9377</strain>
    </source>
</reference>
<protein>
    <submittedName>
        <fullName evidence="1">Uncharacterized protein</fullName>
    </submittedName>
</protein>
<proteinExistence type="predicted"/>
<dbReference type="RefSeq" id="WP_344824216.1">
    <property type="nucleotide sequence ID" value="NZ_BAAAUV010000004.1"/>
</dbReference>
<comment type="caution">
    <text evidence="1">The sequence shown here is derived from an EMBL/GenBank/DDBJ whole genome shotgun (WGS) entry which is preliminary data.</text>
</comment>
<accession>A0ABP6Q479</accession>
<keyword evidence="2" id="KW-1185">Reference proteome</keyword>
<sequence>MSARQARQRPGNARAPADGMKLHRRSLRLDGRPYTVVTPRPGTTARFSTNFFHETWHVLSDDRGARLFGRLLWGLAYQARPGTVVAIGPAFLDPTPFDADPADPIVLLPAWHTGLTPRAIKDLRTGLRRGGSDGTVRWRTPGLDAALADVRGWYRRTVPAHHHRDSGDVTRAGGAIVLRPGSALEARTWAVSAADLDSARYGTDHAYLGEHGRWPTGEVQIFRNYREKIGTARRARAEVLRRPGTPAGPDALRRAVWDQVAVIRAR</sequence>
<dbReference type="Proteomes" id="UP001501237">
    <property type="component" value="Unassembled WGS sequence"/>
</dbReference>